<dbReference type="AlphaFoldDB" id="A0A0M2V4Q4"/>
<keyword evidence="1" id="KW-0472">Membrane</keyword>
<dbReference type="PANTHER" id="PTHR40115:SF1">
    <property type="entry name" value="INNER MEMBRANE PROTEIN WITH PEPSY TM HELIX"/>
    <property type="match status" value="1"/>
</dbReference>
<proteinExistence type="predicted"/>
<dbReference type="RefSeq" id="WP_046558900.1">
    <property type="nucleotide sequence ID" value="NZ_LAHO01000019.1"/>
</dbReference>
<dbReference type="EMBL" id="LAHO01000019">
    <property type="protein sequence ID" value="KKO44138.1"/>
    <property type="molecule type" value="Genomic_DNA"/>
</dbReference>
<dbReference type="Proteomes" id="UP000034228">
    <property type="component" value="Unassembled WGS sequence"/>
</dbReference>
<evidence type="ECO:0008006" key="4">
    <source>
        <dbReference type="Google" id="ProtNLM"/>
    </source>
</evidence>
<keyword evidence="1" id="KW-0812">Transmembrane</keyword>
<dbReference type="InterPro" id="IPR032307">
    <property type="entry name" value="PepSY_TM-like_2"/>
</dbReference>
<accession>A0A0M2V4Q4</accession>
<evidence type="ECO:0000313" key="3">
    <source>
        <dbReference type="Proteomes" id="UP000034228"/>
    </source>
</evidence>
<dbReference type="PATRIC" id="fig|336831.14.peg.1880"/>
<keyword evidence="3" id="KW-1185">Reference proteome</keyword>
<sequence length="207" mass="23305">MLWQNQAFHRVMRLLHSYSSMLVLVLLLFFAVTGITLNHTTFFSSTAGKYQHQQHYPLPAALQRNELPTEPEQLQALALAINEWLRKSHQLKGGQLQYELQPDEQALVLDVKRPAGYSNVWVDFAANTVEVDHYFAGYLALANDLHKGRDAGASWTLLIDMTAVACIIFALTGFYLMLRSMSQRSIGNSLALLGIILALLAYLISFH</sequence>
<evidence type="ECO:0000256" key="1">
    <source>
        <dbReference type="SAM" id="Phobius"/>
    </source>
</evidence>
<dbReference type="STRING" id="336831.WG68_16885"/>
<reference evidence="2 3" key="1">
    <citation type="submission" date="2015-03" db="EMBL/GenBank/DDBJ databases">
        <title>Draft genome sequences of two protease-producing strains of Arsukibacterium isolated from two cold and alkaline environments.</title>
        <authorList>
            <person name="Lylloff J.E."/>
            <person name="Skov L.B."/>
            <person name="Jepsen M."/>
            <person name="Hallin P.F."/>
            <person name="Sorensen S.J."/>
            <person name="Stougaard P."/>
            <person name="Glaring M.A."/>
        </authorList>
    </citation>
    <scope>NUCLEOTIDE SEQUENCE [LARGE SCALE GENOMIC DNA]</scope>
    <source>
        <strain evidence="2 3">GCM72</strain>
    </source>
</reference>
<feature type="transmembrane region" description="Helical" evidence="1">
    <location>
        <begin position="155"/>
        <end position="178"/>
    </location>
</feature>
<gene>
    <name evidence="2" type="ORF">WG68_16885</name>
</gene>
<dbReference type="OrthoDB" id="27171at2"/>
<feature type="transmembrane region" description="Helical" evidence="1">
    <location>
        <begin position="190"/>
        <end position="206"/>
    </location>
</feature>
<evidence type="ECO:0000313" key="2">
    <source>
        <dbReference type="EMBL" id="KKO44138.1"/>
    </source>
</evidence>
<dbReference type="PANTHER" id="PTHR40115">
    <property type="entry name" value="INNER MEMBRANE PROTEIN WITH PEPSY TM HELIX"/>
    <property type="match status" value="1"/>
</dbReference>
<comment type="caution">
    <text evidence="2">The sequence shown here is derived from an EMBL/GenBank/DDBJ whole genome shotgun (WGS) entry which is preliminary data.</text>
</comment>
<keyword evidence="1" id="KW-1133">Transmembrane helix</keyword>
<dbReference type="Pfam" id="PF16357">
    <property type="entry name" value="PepSY_TM_like_2"/>
    <property type="match status" value="1"/>
</dbReference>
<organism evidence="2 3">
    <name type="scientific">Arsukibacterium ikkense</name>
    <dbReference type="NCBI Taxonomy" id="336831"/>
    <lineage>
        <taxon>Bacteria</taxon>
        <taxon>Pseudomonadati</taxon>
        <taxon>Pseudomonadota</taxon>
        <taxon>Gammaproteobacteria</taxon>
        <taxon>Chromatiales</taxon>
        <taxon>Chromatiaceae</taxon>
        <taxon>Arsukibacterium</taxon>
    </lineage>
</organism>
<name>A0A0M2V4Q4_9GAMM</name>
<protein>
    <recommendedName>
        <fullName evidence="4">Peptidase</fullName>
    </recommendedName>
</protein>